<dbReference type="InterPro" id="IPR013154">
    <property type="entry name" value="ADH-like_N"/>
</dbReference>
<dbReference type="Pfam" id="PF08240">
    <property type="entry name" value="ADH_N"/>
    <property type="match status" value="1"/>
</dbReference>
<dbReference type="Gene3D" id="3.40.50.720">
    <property type="entry name" value="NAD(P)-binding Rossmann-like Domain"/>
    <property type="match status" value="1"/>
</dbReference>
<dbReference type="InterPro" id="IPR052733">
    <property type="entry name" value="Chloroplast_QOR"/>
</dbReference>
<dbReference type="AlphaFoldDB" id="A0A917IFS8"/>
<feature type="domain" description="Enoyl reductase (ER)" evidence="1">
    <location>
        <begin position="27"/>
        <end position="337"/>
    </location>
</feature>
<dbReference type="PANTHER" id="PTHR44013:SF1">
    <property type="entry name" value="ZINC-TYPE ALCOHOL DEHYDROGENASE-LIKE PROTEIN C16A3.02C"/>
    <property type="match status" value="1"/>
</dbReference>
<organism evidence="2 3">
    <name type="scientific">Microbacterium album</name>
    <dbReference type="NCBI Taxonomy" id="2053191"/>
    <lineage>
        <taxon>Bacteria</taxon>
        <taxon>Bacillati</taxon>
        <taxon>Actinomycetota</taxon>
        <taxon>Actinomycetes</taxon>
        <taxon>Micrococcales</taxon>
        <taxon>Microbacteriaceae</taxon>
        <taxon>Microbacterium</taxon>
    </lineage>
</organism>
<dbReference type="Gene3D" id="3.90.180.10">
    <property type="entry name" value="Medium-chain alcohol dehydrogenases, catalytic domain"/>
    <property type="match status" value="1"/>
</dbReference>
<gene>
    <name evidence="2" type="ORF">GCM10010921_26570</name>
</gene>
<sequence>MPDLSLDGDAATALPATITAWRQRRYGGPETVTRERIDLPQPGRGEVLLRVRATALNAGDIRVMRGTPYLVRAFFGLTRPRVPGRGMDVAGTVVALGEGVDAWAVGDEVVGELPGGGLAEYVVAPATALVGRPETVTAADAAAVPVAAGTAWQALELARTDLAGRRVLVVGASGGVGTFAVQLAVARGAEVWALCGERNRGLVAGLGATEVHDYRGTGVGDLPPSSCDVIVDIAGTAPLRSLRRALRDRGTAVLVAGDGGGVLGPIPRIFAALFTSRPRRRIVPLMAQGRPEMLRRLLELVDAGTVRPVIERTYPLDDARAALAHVDAGRTVGKVVVVPDLD</sequence>
<reference evidence="2" key="1">
    <citation type="journal article" date="2014" name="Int. J. Syst. Evol. Microbiol.">
        <title>Complete genome sequence of Corynebacterium casei LMG S-19264T (=DSM 44701T), isolated from a smear-ripened cheese.</title>
        <authorList>
            <consortium name="US DOE Joint Genome Institute (JGI-PGF)"/>
            <person name="Walter F."/>
            <person name="Albersmeier A."/>
            <person name="Kalinowski J."/>
            <person name="Ruckert C."/>
        </authorList>
    </citation>
    <scope>NUCLEOTIDE SEQUENCE</scope>
    <source>
        <strain evidence="2">CGMCC 1.15794</strain>
    </source>
</reference>
<dbReference type="SUPFAM" id="SSF50129">
    <property type="entry name" value="GroES-like"/>
    <property type="match status" value="1"/>
</dbReference>
<name>A0A917IFS8_9MICO</name>
<dbReference type="RefSeq" id="WP_188756789.1">
    <property type="nucleotide sequence ID" value="NZ_BMJY01000015.1"/>
</dbReference>
<dbReference type="Proteomes" id="UP000657592">
    <property type="component" value="Unassembled WGS sequence"/>
</dbReference>
<keyword evidence="3" id="KW-1185">Reference proteome</keyword>
<dbReference type="SMART" id="SM00829">
    <property type="entry name" value="PKS_ER"/>
    <property type="match status" value="1"/>
</dbReference>
<proteinExistence type="predicted"/>
<accession>A0A917IFS8</accession>
<dbReference type="EMBL" id="BMJY01000015">
    <property type="protein sequence ID" value="GGH48822.1"/>
    <property type="molecule type" value="Genomic_DNA"/>
</dbReference>
<protein>
    <submittedName>
        <fullName evidence="2">NADPH:quinone reductase</fullName>
    </submittedName>
</protein>
<dbReference type="InterPro" id="IPR020843">
    <property type="entry name" value="ER"/>
</dbReference>
<dbReference type="CDD" id="cd08267">
    <property type="entry name" value="MDR1"/>
    <property type="match status" value="1"/>
</dbReference>
<dbReference type="InterPro" id="IPR011032">
    <property type="entry name" value="GroES-like_sf"/>
</dbReference>
<evidence type="ECO:0000313" key="3">
    <source>
        <dbReference type="Proteomes" id="UP000657592"/>
    </source>
</evidence>
<dbReference type="SUPFAM" id="SSF51735">
    <property type="entry name" value="NAD(P)-binding Rossmann-fold domains"/>
    <property type="match status" value="1"/>
</dbReference>
<dbReference type="PANTHER" id="PTHR44013">
    <property type="entry name" value="ZINC-TYPE ALCOHOL DEHYDROGENASE-LIKE PROTEIN C16A3.02C"/>
    <property type="match status" value="1"/>
</dbReference>
<dbReference type="Pfam" id="PF13602">
    <property type="entry name" value="ADH_zinc_N_2"/>
    <property type="match status" value="1"/>
</dbReference>
<reference evidence="2" key="2">
    <citation type="submission" date="2020-09" db="EMBL/GenBank/DDBJ databases">
        <authorList>
            <person name="Sun Q."/>
            <person name="Zhou Y."/>
        </authorList>
    </citation>
    <scope>NUCLEOTIDE SEQUENCE</scope>
    <source>
        <strain evidence="2">CGMCC 1.15794</strain>
    </source>
</reference>
<evidence type="ECO:0000259" key="1">
    <source>
        <dbReference type="SMART" id="SM00829"/>
    </source>
</evidence>
<dbReference type="InterPro" id="IPR036291">
    <property type="entry name" value="NAD(P)-bd_dom_sf"/>
</dbReference>
<dbReference type="GO" id="GO:0016491">
    <property type="term" value="F:oxidoreductase activity"/>
    <property type="evidence" value="ECO:0007669"/>
    <property type="project" value="InterPro"/>
</dbReference>
<comment type="caution">
    <text evidence="2">The sequence shown here is derived from an EMBL/GenBank/DDBJ whole genome shotgun (WGS) entry which is preliminary data.</text>
</comment>
<evidence type="ECO:0000313" key="2">
    <source>
        <dbReference type="EMBL" id="GGH48822.1"/>
    </source>
</evidence>